<feature type="transmembrane region" description="Helical" evidence="6">
    <location>
        <begin position="234"/>
        <end position="259"/>
    </location>
</feature>
<dbReference type="GO" id="GO:0005886">
    <property type="term" value="C:plasma membrane"/>
    <property type="evidence" value="ECO:0007669"/>
    <property type="project" value="UniProtKB-SubCell"/>
</dbReference>
<comment type="subcellular location">
    <subcellularLocation>
        <location evidence="6">Cell membrane</location>
        <topology evidence="6">Multi-pass membrane protein</topology>
    </subcellularLocation>
    <subcellularLocation>
        <location evidence="1">Membrane</location>
        <topology evidence="1">Multi-pass membrane protein</topology>
    </subcellularLocation>
</comment>
<dbReference type="Proteomes" id="UP000242188">
    <property type="component" value="Unassembled WGS sequence"/>
</dbReference>
<protein>
    <recommendedName>
        <fullName evidence="6">Choline transporter-like protein</fullName>
    </recommendedName>
</protein>
<evidence type="ECO:0000256" key="2">
    <source>
        <dbReference type="ARBA" id="ARBA00007168"/>
    </source>
</evidence>
<evidence type="ECO:0000313" key="8">
    <source>
        <dbReference type="Proteomes" id="UP000242188"/>
    </source>
</evidence>
<proteinExistence type="inferred from homology"/>
<gene>
    <name evidence="7" type="ORF">KP79_PYT08664</name>
</gene>
<comment type="function">
    <text evidence="6">Choline transporter.</text>
</comment>
<dbReference type="PANTHER" id="PTHR12385:SF12">
    <property type="entry name" value="CHOLINE TRANSPORTER-LIKE PROTEIN"/>
    <property type="match status" value="1"/>
</dbReference>
<keyword evidence="3 6" id="KW-0812">Transmembrane</keyword>
<dbReference type="Pfam" id="PF04515">
    <property type="entry name" value="Choline_transpo"/>
    <property type="match status" value="1"/>
</dbReference>
<keyword evidence="4 6" id="KW-1133">Transmembrane helix</keyword>
<evidence type="ECO:0000256" key="4">
    <source>
        <dbReference type="ARBA" id="ARBA00022989"/>
    </source>
</evidence>
<keyword evidence="8" id="KW-1185">Reference proteome</keyword>
<organism evidence="7 8">
    <name type="scientific">Mizuhopecten yessoensis</name>
    <name type="common">Japanese scallop</name>
    <name type="synonym">Patinopecten yessoensis</name>
    <dbReference type="NCBI Taxonomy" id="6573"/>
    <lineage>
        <taxon>Eukaryota</taxon>
        <taxon>Metazoa</taxon>
        <taxon>Spiralia</taxon>
        <taxon>Lophotrochozoa</taxon>
        <taxon>Mollusca</taxon>
        <taxon>Bivalvia</taxon>
        <taxon>Autobranchia</taxon>
        <taxon>Pteriomorphia</taxon>
        <taxon>Pectinida</taxon>
        <taxon>Pectinoidea</taxon>
        <taxon>Pectinidae</taxon>
        <taxon>Mizuhopecten</taxon>
    </lineage>
</organism>
<evidence type="ECO:0000256" key="3">
    <source>
        <dbReference type="ARBA" id="ARBA00022692"/>
    </source>
</evidence>
<dbReference type="GO" id="GO:0022857">
    <property type="term" value="F:transmembrane transporter activity"/>
    <property type="evidence" value="ECO:0007669"/>
    <property type="project" value="UniProtKB-UniRule"/>
</dbReference>
<evidence type="ECO:0000313" key="7">
    <source>
        <dbReference type="EMBL" id="OWF34929.1"/>
    </source>
</evidence>
<feature type="transmembrane region" description="Helical" evidence="6">
    <location>
        <begin position="29"/>
        <end position="50"/>
    </location>
</feature>
<feature type="transmembrane region" description="Helical" evidence="6">
    <location>
        <begin position="205"/>
        <end position="228"/>
    </location>
</feature>
<feature type="transmembrane region" description="Helical" evidence="6">
    <location>
        <begin position="382"/>
        <end position="413"/>
    </location>
</feature>
<evidence type="ECO:0000256" key="6">
    <source>
        <dbReference type="RuleBase" id="RU368066"/>
    </source>
</evidence>
<evidence type="ECO:0000256" key="5">
    <source>
        <dbReference type="ARBA" id="ARBA00023136"/>
    </source>
</evidence>
<dbReference type="PANTHER" id="PTHR12385">
    <property type="entry name" value="CHOLINE TRANSPORTER-LIKE (SLC FAMILY 44)"/>
    <property type="match status" value="1"/>
</dbReference>
<reference evidence="7 8" key="1">
    <citation type="journal article" date="2017" name="Nat. Ecol. Evol.">
        <title>Scallop genome provides insights into evolution of bilaterian karyotype and development.</title>
        <authorList>
            <person name="Wang S."/>
            <person name="Zhang J."/>
            <person name="Jiao W."/>
            <person name="Li J."/>
            <person name="Xun X."/>
            <person name="Sun Y."/>
            <person name="Guo X."/>
            <person name="Huan P."/>
            <person name="Dong B."/>
            <person name="Zhang L."/>
            <person name="Hu X."/>
            <person name="Sun X."/>
            <person name="Wang J."/>
            <person name="Zhao C."/>
            <person name="Wang Y."/>
            <person name="Wang D."/>
            <person name="Huang X."/>
            <person name="Wang R."/>
            <person name="Lv J."/>
            <person name="Li Y."/>
            <person name="Zhang Z."/>
            <person name="Liu B."/>
            <person name="Lu W."/>
            <person name="Hui Y."/>
            <person name="Liang J."/>
            <person name="Zhou Z."/>
            <person name="Hou R."/>
            <person name="Li X."/>
            <person name="Liu Y."/>
            <person name="Li H."/>
            <person name="Ning X."/>
            <person name="Lin Y."/>
            <person name="Zhao L."/>
            <person name="Xing Q."/>
            <person name="Dou J."/>
            <person name="Li Y."/>
            <person name="Mao J."/>
            <person name="Guo H."/>
            <person name="Dou H."/>
            <person name="Li T."/>
            <person name="Mu C."/>
            <person name="Jiang W."/>
            <person name="Fu Q."/>
            <person name="Fu X."/>
            <person name="Miao Y."/>
            <person name="Liu J."/>
            <person name="Yu Q."/>
            <person name="Li R."/>
            <person name="Liao H."/>
            <person name="Li X."/>
            <person name="Kong Y."/>
            <person name="Jiang Z."/>
            <person name="Chourrout D."/>
            <person name="Li R."/>
            <person name="Bao Z."/>
        </authorList>
    </citation>
    <scope>NUCLEOTIDE SEQUENCE [LARGE SCALE GENOMIC DNA]</scope>
    <source>
        <strain evidence="7 8">PY_sf001</strain>
    </source>
</reference>
<comment type="caution">
    <text evidence="7">The sequence shown here is derived from an EMBL/GenBank/DDBJ whole genome shotgun (WGS) entry which is preliminary data.</text>
</comment>
<dbReference type="EMBL" id="NEDP02076747">
    <property type="protein sequence ID" value="OWF34929.1"/>
    <property type="molecule type" value="Genomic_DNA"/>
</dbReference>
<accession>A0A210PEL7</accession>
<dbReference type="OrthoDB" id="420519at2759"/>
<feature type="transmembrane region" description="Helical" evidence="6">
    <location>
        <begin position="337"/>
        <end position="357"/>
    </location>
</feature>
<keyword evidence="5 6" id="KW-0472">Membrane</keyword>
<comment type="similarity">
    <text evidence="2 6">Belongs to the CTL (choline transporter-like) family.</text>
</comment>
<evidence type="ECO:0000256" key="1">
    <source>
        <dbReference type="ARBA" id="ARBA00004141"/>
    </source>
</evidence>
<dbReference type="AlphaFoldDB" id="A0A210PEL7"/>
<feature type="transmembrane region" description="Helical" evidence="6">
    <location>
        <begin position="286"/>
        <end position="308"/>
    </location>
</feature>
<dbReference type="InterPro" id="IPR007603">
    <property type="entry name" value="Choline_transptr-like"/>
</dbReference>
<sequence length="647" mass="73444">MCGCCCAEEQPEEKRELTNPIKNRGCTDIIVLLIFILFWAGMIYIAVFSVMHGDAFRLVYGYDSFGNTCDEDNTGRSIPNVSLSGMNMKSRSFVFFMDISNPSTKMSLCVNKCPDYDLKSINEVRDFSQSEGSILCRYDINFTDYNQAKIDEGSCPQVPVLASESILNYCVPKTWSVLAPKIGSGLLSFFNKFDMFHKIVRDVCLVWREMIVLCFIALGFAVLMVLLIRFFAAFIVWVIMALAIVGSVVATVFLWWTYADIKSDMDLKKETKRIPLLDVEVDNEKAFLIFSIIATVLTVILLLILLVMRKRIALVVTLFKEAGECVQAMPCLLIQPLWTFLILILFFVYWVIILAYLSTSEIPSLGENNFVRYDEHETVSYLWWYHLIGLIWTSEFIIACQQLVISGAVATWYFARDKSTVSCPLCKSISLLVFHHLGSVAFGAFIITMVKLPRMILMYLQKKFKGSENQCAQYCLKCCICCLWCLEKCLKYLNQNAYTVVAIRGTNFCSSAKKAFLTLFNNALRVVAINSVGDFILMLGKIGVMAATAAVGIIWLKDKEGLHYYPVPVLLTCVFAFFVAHCFLSIYEMVIDAIFLCFCEDVDMNDGSPERRYYASPSLHKYIEESSKKLNELTREGTVEETEPARL</sequence>
<feature type="transmembrane region" description="Helical" evidence="6">
    <location>
        <begin position="562"/>
        <end position="584"/>
    </location>
</feature>
<feature type="transmembrane region" description="Helical" evidence="6">
    <location>
        <begin position="433"/>
        <end position="452"/>
    </location>
</feature>
<feature type="transmembrane region" description="Helical" evidence="6">
    <location>
        <begin position="535"/>
        <end position="556"/>
    </location>
</feature>
<name>A0A210PEL7_MIZYE</name>